<evidence type="ECO:0000313" key="3">
    <source>
        <dbReference type="Proteomes" id="UP001189429"/>
    </source>
</evidence>
<evidence type="ECO:0000313" key="2">
    <source>
        <dbReference type="EMBL" id="CAK0854813.1"/>
    </source>
</evidence>
<feature type="region of interest" description="Disordered" evidence="1">
    <location>
        <begin position="82"/>
        <end position="130"/>
    </location>
</feature>
<evidence type="ECO:0008006" key="4">
    <source>
        <dbReference type="Google" id="ProtNLM"/>
    </source>
</evidence>
<accession>A0ABN9U731</accession>
<comment type="caution">
    <text evidence="2">The sequence shown here is derived from an EMBL/GenBank/DDBJ whole genome shotgun (WGS) entry which is preliminary data.</text>
</comment>
<keyword evidence="3" id="KW-1185">Reference proteome</keyword>
<organism evidence="2 3">
    <name type="scientific">Prorocentrum cordatum</name>
    <dbReference type="NCBI Taxonomy" id="2364126"/>
    <lineage>
        <taxon>Eukaryota</taxon>
        <taxon>Sar</taxon>
        <taxon>Alveolata</taxon>
        <taxon>Dinophyceae</taxon>
        <taxon>Prorocentrales</taxon>
        <taxon>Prorocentraceae</taxon>
        <taxon>Prorocentrum</taxon>
    </lineage>
</organism>
<evidence type="ECO:0000256" key="1">
    <source>
        <dbReference type="SAM" id="MobiDB-lite"/>
    </source>
</evidence>
<sequence length="130" mass="13460">MEARCNNAGLHVQVQAMGSMLKHANQGREWGIKVSQGVALNKDFLQAVCIRAALLTTAAVAFLGSPMDCFSSSSSFSRLVFPATPAAPPPPDLEQARSRAAATAAPGGRGEPPRRAAAALHRALRGAGTP</sequence>
<proteinExistence type="predicted"/>
<gene>
    <name evidence="2" type="ORF">PCOR1329_LOCUS45762</name>
</gene>
<name>A0ABN9U731_9DINO</name>
<dbReference type="EMBL" id="CAUYUJ010015504">
    <property type="protein sequence ID" value="CAK0854813.1"/>
    <property type="molecule type" value="Genomic_DNA"/>
</dbReference>
<protein>
    <recommendedName>
        <fullName evidence="4">CASP-like protein</fullName>
    </recommendedName>
</protein>
<reference evidence="2" key="1">
    <citation type="submission" date="2023-10" db="EMBL/GenBank/DDBJ databases">
        <authorList>
            <person name="Chen Y."/>
            <person name="Shah S."/>
            <person name="Dougan E. K."/>
            <person name="Thang M."/>
            <person name="Chan C."/>
        </authorList>
    </citation>
    <scope>NUCLEOTIDE SEQUENCE [LARGE SCALE GENOMIC DNA]</scope>
</reference>
<feature type="compositionally biased region" description="Low complexity" evidence="1">
    <location>
        <begin position="115"/>
        <end position="130"/>
    </location>
</feature>
<dbReference type="Proteomes" id="UP001189429">
    <property type="component" value="Unassembled WGS sequence"/>
</dbReference>